<keyword evidence="2" id="KW-1185">Reference proteome</keyword>
<dbReference type="Proteomes" id="UP001195624">
    <property type="component" value="Unassembled WGS sequence"/>
</dbReference>
<dbReference type="NCBIfam" id="NF040640">
    <property type="entry name" value="YcgZ_fam"/>
    <property type="match status" value="1"/>
</dbReference>
<dbReference type="EMBL" id="JAGGMQ010000001">
    <property type="protein sequence ID" value="MBP2170845.1"/>
    <property type="molecule type" value="Genomic_DNA"/>
</dbReference>
<evidence type="ECO:0000313" key="1">
    <source>
        <dbReference type="EMBL" id="MBP2170845.1"/>
    </source>
</evidence>
<protein>
    <recommendedName>
        <fullName evidence="3">Two-component-system connector protein YcgZ</fullName>
    </recommendedName>
</protein>
<dbReference type="RefSeq" id="WP_017801765.1">
    <property type="nucleotide sequence ID" value="NZ_JAGGMQ010000001.1"/>
</dbReference>
<dbReference type="InterPro" id="IPR024753">
    <property type="entry name" value="AriR"/>
</dbReference>
<name>A0ABS4PFG8_9GAMM</name>
<organism evidence="1 2">
    <name type="scientific">Winslowiella toletana</name>
    <dbReference type="NCBI Taxonomy" id="92490"/>
    <lineage>
        <taxon>Bacteria</taxon>
        <taxon>Pseudomonadati</taxon>
        <taxon>Pseudomonadota</taxon>
        <taxon>Gammaproteobacteria</taxon>
        <taxon>Enterobacterales</taxon>
        <taxon>Erwiniaceae</taxon>
        <taxon>Winslowiella</taxon>
    </lineage>
</organism>
<reference evidence="2" key="1">
    <citation type="submission" date="2023-07" db="EMBL/GenBank/DDBJ databases">
        <title>Genome mining of underrepresented organisms for secondary metabolites.</title>
        <authorList>
            <person name="D'Agostino P.M."/>
        </authorList>
    </citation>
    <scope>NUCLEOTIDE SEQUENCE [LARGE SCALE GENOMIC DNA]</scope>
    <source>
        <strain evidence="2">WS4403</strain>
    </source>
</reference>
<proteinExistence type="predicted"/>
<evidence type="ECO:0000313" key="2">
    <source>
        <dbReference type="Proteomes" id="UP001195624"/>
    </source>
</evidence>
<dbReference type="Pfam" id="PF10798">
    <property type="entry name" value="YmgB"/>
    <property type="match status" value="1"/>
</dbReference>
<comment type="caution">
    <text evidence="1">The sequence shown here is derived from an EMBL/GenBank/DDBJ whole genome shotgun (WGS) entry which is preliminary data.</text>
</comment>
<sequence length="81" mass="9250">MHQDGYNTKSDSDIAHYFNEATLPSQQETLGQIVVEILRSGKSINRKAICAKLLTRLELSASKEQEKHYQQLIGMLFGRRD</sequence>
<accession>A0ABS4PFG8</accession>
<dbReference type="Gene3D" id="1.20.5.5260">
    <property type="match status" value="1"/>
</dbReference>
<gene>
    <name evidence="1" type="ORF">J2125_004037</name>
</gene>
<evidence type="ECO:0008006" key="3">
    <source>
        <dbReference type="Google" id="ProtNLM"/>
    </source>
</evidence>